<sequence>MGDANSNPPPHYHHTQNVVHIPLSDPGKIQDPNVRRLLSRRPGYLEDTSWWNLCRTSYIGGKPWFDDGNLPAHVLEMRTNSSMHKGVRQDNLIPVPGGNVKSAGAPMFETRNEYDMRVSQGFRLNLTREIVEPLSGLLEQHPSHVNLPSVSGLEDFNKQADIARTESLESMLNTASEWAGVLGIYYVWVDNTLTAEQLDESLSAAGVEPNKQGQIPASLAPESQPYARLVDPGNVLDGFHDEAGKLVEVLMAEYRHNGKQLGHGSATELFYRYVTREFWQVWQLQRTAKGKMKAVLIEEGVNHIGQIPLIPIMAWDTPGEPWRGRAIVEDAVLTDRALAGLASSLLFSLENDSDSQTLAIGDLTGFDGPDDPKLHMAMAQVTETLRSRIGMLHKGLSVEVLNKNSGQKDQMLETYKDIMTLQLRMVGLADKVDDPSAESGIARLRRHQILNALLGTMAEARAQAHRDALTSATLWLGGDADAIERGTVIAPKKFGTRSLPDLMLFHRELRDGAAPPEWQKKILWEMWQQAFGDKPEEWMAQSQQELDAWQPPEQPGDVLRDMSGALEGE</sequence>
<gene>
    <name evidence="2" type="ORF">LCGC14_2078180</name>
</gene>
<accession>A0A0F9EG78</accession>
<organism evidence="2">
    <name type="scientific">marine sediment metagenome</name>
    <dbReference type="NCBI Taxonomy" id="412755"/>
    <lineage>
        <taxon>unclassified sequences</taxon>
        <taxon>metagenomes</taxon>
        <taxon>ecological metagenomes</taxon>
    </lineage>
</organism>
<dbReference type="AlphaFoldDB" id="A0A0F9EG78"/>
<feature type="region of interest" description="Disordered" evidence="1">
    <location>
        <begin position="538"/>
        <end position="569"/>
    </location>
</feature>
<evidence type="ECO:0000256" key="1">
    <source>
        <dbReference type="SAM" id="MobiDB-lite"/>
    </source>
</evidence>
<evidence type="ECO:0000313" key="2">
    <source>
        <dbReference type="EMBL" id="KKL73113.1"/>
    </source>
</evidence>
<proteinExistence type="predicted"/>
<comment type="caution">
    <text evidence="2">The sequence shown here is derived from an EMBL/GenBank/DDBJ whole genome shotgun (WGS) entry which is preliminary data.</text>
</comment>
<protein>
    <submittedName>
        <fullName evidence="2">Uncharacterized protein</fullName>
    </submittedName>
</protein>
<reference evidence="2" key="1">
    <citation type="journal article" date="2015" name="Nature">
        <title>Complex archaea that bridge the gap between prokaryotes and eukaryotes.</title>
        <authorList>
            <person name="Spang A."/>
            <person name="Saw J.H."/>
            <person name="Jorgensen S.L."/>
            <person name="Zaremba-Niedzwiedzka K."/>
            <person name="Martijn J."/>
            <person name="Lind A.E."/>
            <person name="van Eijk R."/>
            <person name="Schleper C."/>
            <person name="Guy L."/>
            <person name="Ettema T.J."/>
        </authorList>
    </citation>
    <scope>NUCLEOTIDE SEQUENCE</scope>
</reference>
<name>A0A0F9EG78_9ZZZZ</name>
<dbReference type="EMBL" id="LAZR01025066">
    <property type="protein sequence ID" value="KKL73113.1"/>
    <property type="molecule type" value="Genomic_DNA"/>
</dbReference>